<evidence type="ECO:0000313" key="2">
    <source>
        <dbReference type="Proteomes" id="UP000030744"/>
    </source>
</evidence>
<protein>
    <submittedName>
        <fullName evidence="1">Uncharacterized protein</fullName>
    </submittedName>
</protein>
<organism evidence="1 2">
    <name type="scientific">Eimeria mitis</name>
    <dbReference type="NCBI Taxonomy" id="44415"/>
    <lineage>
        <taxon>Eukaryota</taxon>
        <taxon>Sar</taxon>
        <taxon>Alveolata</taxon>
        <taxon>Apicomplexa</taxon>
        <taxon>Conoidasida</taxon>
        <taxon>Coccidia</taxon>
        <taxon>Eucoccidiorida</taxon>
        <taxon>Eimeriorina</taxon>
        <taxon>Eimeriidae</taxon>
        <taxon>Eimeria</taxon>
    </lineage>
</organism>
<name>U6KGY1_9EIME</name>
<dbReference type="EMBL" id="HG735505">
    <property type="protein sequence ID" value="CDJ36036.1"/>
    <property type="molecule type" value="Genomic_DNA"/>
</dbReference>
<dbReference type="OrthoDB" id="347183at2759"/>
<proteinExistence type="predicted"/>
<reference evidence="1" key="2">
    <citation type="submission" date="2013-10" db="EMBL/GenBank/DDBJ databases">
        <authorList>
            <person name="Aslett M."/>
        </authorList>
    </citation>
    <scope>NUCLEOTIDE SEQUENCE [LARGE SCALE GENOMIC DNA]</scope>
    <source>
        <strain evidence="1">Houghton</strain>
    </source>
</reference>
<evidence type="ECO:0000313" key="1">
    <source>
        <dbReference type="EMBL" id="CDJ36036.1"/>
    </source>
</evidence>
<sequence>MGDCTNWAPHKVATVAKVGQRWRSVRSMLLSLFAYFVFLLGSSWPAAGPLLAGAADVSVEGGPERLTPTASGALAHTLKLLNPSSPAVRALRAIEEQRNQQEQDPIPVCSQSKYLCQIYTLHGALPDRHRVADAQNDWLSRAYGVAQQRSALGFRSSRRRRRLASIPFKIPAQLQQEMTNSHKRSGIPGGTSSRTPVLVERQSISIPSFTQVPQSSGRGGVFLPLRVQTFFSDFPHLLEGNVSHSLSVQRLHALAARDVAGRRIAASSGSSLEVQSIDNSVHSSDGNNAAKERHNTAERFKDVRRFFQVEVVPSAIWWLQRIVTVDRLLGPLLIKLSDEKNEKRLRNADEPGSTVLFHALTQVSMPATATPGIQRDGALHATETSPMKEMKQHPQHRFFLTTPGVVNAIHRHCGYSDVPGLEVALDKSGPSFFGPVYGREVQEAGYRRREELPTEWLLAAMEDTGWYLTDAIWSTGTPGTKLEVQGNSGCRSRADTVNLPSRAYSKKHMEEIHHSFGVSERGKLNGGVALTTAEALQRTFVNDSEYEYCICKPGTFGRNCEYADTERNRVRYPNRFSYAPNSSITVLKGKFFAIPAVVDGPHQLYFKPVSKLPAGVAIDSRTGAIFGTPVAPTKGCIPLAIEAQMREMPHAAERTLIRINVVEHLLVQGKANAKTDILPFNEGPQRASVASLHHEDNGQPHIHETGNAGFTDLDIGNPRDCERYVDGDMREQSEARNAV</sequence>
<dbReference type="VEuPathDB" id="ToxoDB:EMH_0058140"/>
<dbReference type="RefSeq" id="XP_037878325.1">
    <property type="nucleotide sequence ID" value="XM_038022471.1"/>
</dbReference>
<dbReference type="CDD" id="cd00055">
    <property type="entry name" value="EGF_Lam"/>
    <property type="match status" value="1"/>
</dbReference>
<dbReference type="Proteomes" id="UP000030744">
    <property type="component" value="Unassembled WGS sequence"/>
</dbReference>
<accession>U6KGY1</accession>
<gene>
    <name evidence="1" type="ORF">EMH_0058140</name>
</gene>
<dbReference type="GeneID" id="60404132"/>
<dbReference type="AlphaFoldDB" id="U6KGY1"/>
<dbReference type="InterPro" id="IPR002049">
    <property type="entry name" value="LE_dom"/>
</dbReference>
<reference evidence="1" key="1">
    <citation type="submission" date="2013-10" db="EMBL/GenBank/DDBJ databases">
        <title>Genomic analysis of the causative agents of coccidiosis in chickens.</title>
        <authorList>
            <person name="Reid A.J."/>
            <person name="Blake D."/>
            <person name="Billington K."/>
            <person name="Browne H."/>
            <person name="Dunn M."/>
            <person name="Hung S."/>
            <person name="Kawahara F."/>
            <person name="Miranda-Saavedra D."/>
            <person name="Mourier T."/>
            <person name="Nagra H."/>
            <person name="Otto T.D."/>
            <person name="Rawlings N."/>
            <person name="Sanchez A."/>
            <person name="Sanders M."/>
            <person name="Subramaniam C."/>
            <person name="Tay Y."/>
            <person name="Dear P."/>
            <person name="Doerig C."/>
            <person name="Gruber A."/>
            <person name="Parkinson J."/>
            <person name="Shirley M."/>
            <person name="Wan K.L."/>
            <person name="Berriman M."/>
            <person name="Tomley F."/>
            <person name="Pain A."/>
        </authorList>
    </citation>
    <scope>NUCLEOTIDE SEQUENCE [LARGE SCALE GENOMIC DNA]</scope>
    <source>
        <strain evidence="1">Houghton</strain>
    </source>
</reference>
<keyword evidence="2" id="KW-1185">Reference proteome</keyword>